<dbReference type="Proteomes" id="UP000674318">
    <property type="component" value="Unassembled WGS sequence"/>
</dbReference>
<feature type="compositionally biased region" description="Low complexity" evidence="1">
    <location>
        <begin position="502"/>
        <end position="525"/>
    </location>
</feature>
<feature type="region of interest" description="Disordered" evidence="1">
    <location>
        <begin position="930"/>
        <end position="988"/>
    </location>
</feature>
<proteinExistence type="predicted"/>
<feature type="compositionally biased region" description="Pro residues" evidence="1">
    <location>
        <begin position="655"/>
        <end position="666"/>
    </location>
</feature>
<accession>A0A836L702</accession>
<feature type="region of interest" description="Disordered" evidence="1">
    <location>
        <begin position="40"/>
        <end position="65"/>
    </location>
</feature>
<name>A0A836L702_9TRYP</name>
<feature type="compositionally biased region" description="Low complexity" evidence="1">
    <location>
        <begin position="840"/>
        <end position="852"/>
    </location>
</feature>
<feature type="region of interest" description="Disordered" evidence="1">
    <location>
        <begin position="1605"/>
        <end position="1644"/>
    </location>
</feature>
<feature type="region of interest" description="Disordered" evidence="1">
    <location>
        <begin position="1028"/>
        <end position="1066"/>
    </location>
</feature>
<feature type="region of interest" description="Disordered" evidence="1">
    <location>
        <begin position="499"/>
        <end position="536"/>
    </location>
</feature>
<feature type="region of interest" description="Disordered" evidence="1">
    <location>
        <begin position="129"/>
        <end position="155"/>
    </location>
</feature>
<dbReference type="KEGG" id="phet:94286681"/>
<reference evidence="2 3" key="1">
    <citation type="submission" date="2021-02" db="EMBL/GenBank/DDBJ databases">
        <title>Porcisia hertigi Genome sequencing and assembly.</title>
        <authorList>
            <person name="Almutairi H."/>
            <person name="Gatherer D."/>
        </authorList>
    </citation>
    <scope>NUCLEOTIDE SEQUENCE [LARGE SCALE GENOMIC DNA]</scope>
    <source>
        <strain evidence="2 3">C119</strain>
    </source>
</reference>
<gene>
    <name evidence="2" type="ORF">JKF63_00553</name>
</gene>
<feature type="compositionally biased region" description="Low complexity" evidence="1">
    <location>
        <begin position="1605"/>
        <end position="1620"/>
    </location>
</feature>
<comment type="caution">
    <text evidence="2">The sequence shown here is derived from an EMBL/GenBank/DDBJ whole genome shotgun (WGS) entry which is preliminary data.</text>
</comment>
<organism evidence="2 3">
    <name type="scientific">Porcisia hertigi</name>
    <dbReference type="NCBI Taxonomy" id="2761500"/>
    <lineage>
        <taxon>Eukaryota</taxon>
        <taxon>Discoba</taxon>
        <taxon>Euglenozoa</taxon>
        <taxon>Kinetoplastea</taxon>
        <taxon>Metakinetoplastina</taxon>
        <taxon>Trypanosomatida</taxon>
        <taxon>Trypanosomatidae</taxon>
        <taxon>Leishmaniinae</taxon>
        <taxon>Porcisia</taxon>
    </lineage>
</organism>
<feature type="region of interest" description="Disordered" evidence="1">
    <location>
        <begin position="401"/>
        <end position="464"/>
    </location>
</feature>
<keyword evidence="3" id="KW-1185">Reference proteome</keyword>
<feature type="compositionally biased region" description="Low complexity" evidence="1">
    <location>
        <begin position="1390"/>
        <end position="1401"/>
    </location>
</feature>
<protein>
    <submittedName>
        <fullName evidence="2">Uncharacterized protein</fullName>
    </submittedName>
</protein>
<feature type="compositionally biased region" description="Polar residues" evidence="1">
    <location>
        <begin position="1047"/>
        <end position="1059"/>
    </location>
</feature>
<evidence type="ECO:0000256" key="1">
    <source>
        <dbReference type="SAM" id="MobiDB-lite"/>
    </source>
</evidence>
<feature type="region of interest" description="Disordered" evidence="1">
    <location>
        <begin position="621"/>
        <end position="669"/>
    </location>
</feature>
<feature type="region of interest" description="Disordered" evidence="1">
    <location>
        <begin position="1354"/>
        <end position="1413"/>
    </location>
</feature>
<dbReference type="EMBL" id="JAFJZO010000036">
    <property type="protein sequence ID" value="KAG5490433.1"/>
    <property type="molecule type" value="Genomic_DNA"/>
</dbReference>
<evidence type="ECO:0000313" key="2">
    <source>
        <dbReference type="EMBL" id="KAG5490433.1"/>
    </source>
</evidence>
<dbReference type="GeneID" id="94286681"/>
<feature type="compositionally biased region" description="Polar residues" evidence="1">
    <location>
        <begin position="130"/>
        <end position="141"/>
    </location>
</feature>
<feature type="compositionally biased region" description="Low complexity" evidence="1">
    <location>
        <begin position="199"/>
        <end position="214"/>
    </location>
</feature>
<feature type="region of interest" description="Disordered" evidence="1">
    <location>
        <begin position="199"/>
        <end position="230"/>
    </location>
</feature>
<evidence type="ECO:0000313" key="3">
    <source>
        <dbReference type="Proteomes" id="UP000674318"/>
    </source>
</evidence>
<dbReference type="OrthoDB" id="267579at2759"/>
<feature type="region of interest" description="Disordered" evidence="1">
    <location>
        <begin position="824"/>
        <end position="852"/>
    </location>
</feature>
<feature type="compositionally biased region" description="Polar residues" evidence="1">
    <location>
        <begin position="969"/>
        <end position="986"/>
    </location>
</feature>
<sequence>MALKCTRAPASFADDGATPIDRFSTNSPVASVKVAVDDDDTSTYDSVHTPGRCGSNAAGSTGIREDSVSVLDPHVSTAEPTPMKTAPVTARYRDEGSHPFAASTGAPVKVSTSPMPVSPLLHHASRRNSEFSGGMQQSVLSSGRDGTEGEEGDRQAFGVTKTFRTCLTADQNIPPETLGDTSEEIYERSISLMAEPMSQISSLPQQQQQQQSAPTSPPREFSPSANASRIKGDEAFPSWDAKAYCGDVASVLVVKDLDMDTMTPVFKSQTSWIHASQGAASSAIGEEEARGQAPVVHVPPTHAPLSPTYYEASETVAHETISEHGVAAAPGAFPVPQSPPALLPVFSSRFPWNDVLVDRLMVYALPPLIAKSVGTVTTVPHLALGKGRLDGEKKAVVLTNAQEEEEEETNVFETSRGDLSPPLPPSHVGISRTAAPLTRSTRRQSDSEDDREDSSELCRATGSSLAKETGLRRLARSSSANAVTAVVPSSRAFRQAKFSNRSTSISVSGSSSSAAVGEPVSAPSVHETASPQSGEIQKAATEQVELTTLTDSVPPMPSEQCLPLHPLRRLALCTVTAREVRQRAGQSAGDIARSTLEFGNRVEEPSVAPLTQDAVREFVADATSKGSGAPSLSVADSIEDRSSRRTAASRDSPHQPQPPSFVPSAPPDTATQRIMARLLEKWQREMDVKFKWCTHVLILFGAGWHPGMASFLRAVRSLCRVINAPKDALTDAPAFGKEIAPNGCGDERQTHVGLGVPGMRGFDRYLNAEEGDAAPFTSLKGFSESSVEWNGNGAGGFAGGFGGIDSRCDTRSFSSLTGVDAHGGNVSDDGARMAGVSPHGGAATGASKPAAAASSPSRRVQVIYISADESLQAVCSAMADMPADWLCVSPYVAQSTPEGDLQKHVSDMARSIFRVNSFPRMVVVELPYAQQQHQRHQSENPVRKEAAHAGDSSAESKYGVEDESGDAVGTSTTLHDATAASPNRSEPQFDGLWTVVQLHGENNLCTDPEGKNFPWSSDSADVLRVEEEDVSPALRRRQHEEEVLHPTLSSDPSPLSEGSNPDACEDGLSLRSLAEQVTASGTPTKAVASSKCDAALVKYVVSLYRPVARLFPPIKPFLVADGELPTLLERGGYFVVLGAFGSVDSQLHQQCLSALDEVRQWLYAEIEERKRQAWSEPTQLQVMAPHSAYGGCFTARGDVVVGTPAAYQTTTGGTAGIDEHGLPTRYSPSVAAVTPLNVPTDSGDPFAAAALHRLSLGNSGSRRGSTPMIFEDGWPEARGGTTSPRYGVAGFPMSGSPPIQLDAPSGLHGLRLGGAPSLASAPAAHKANASHRLLPTVYFYDSIFSSVPVPQTLPPTTAPDRCRGAARGRGVHCADEEKSLRGKATPLRQPSPAAAGAPARASPRRRSGGFEGAAAAAAASIPSHAPFRRVFDNTSALRRSHAKDLALFQEYILSPILESDGRQLPVREGEVYLACVRWPQRTCAVLQSCLGSEARPPAPVLATTVGSTAPLTAASTSSTTAGGLVCGGNVCPTPGSGTGLRSLTVSHSPGAGQLLPEPILRRSSVSSGVSPPTNSPLTAAPASGNVTAAASAAAAGGNHVSSNLSATFSPAPVPSSASPAETHSESGSAGGTTTGLNSPPLASTNMHISAFTSLSNTILIEEHGKEGSPDPEATPLASAESIKSFLYDNILRLMEA</sequence>
<feature type="compositionally biased region" description="Basic and acidic residues" evidence="1">
    <location>
        <begin position="936"/>
        <end position="948"/>
    </location>
</feature>
<dbReference type="RefSeq" id="XP_067752761.1">
    <property type="nucleotide sequence ID" value="XM_067896604.1"/>
</dbReference>